<protein>
    <submittedName>
        <fullName evidence="1">Uncharacterized protein</fullName>
    </submittedName>
</protein>
<evidence type="ECO:0000313" key="2">
    <source>
        <dbReference type="Proteomes" id="UP000061512"/>
    </source>
</evidence>
<dbReference type="Proteomes" id="UP000061512">
    <property type="component" value="Unassembled WGS sequence"/>
</dbReference>
<dbReference type="EMBL" id="LPJX01000065">
    <property type="protein sequence ID" value="KWF59201.1"/>
    <property type="molecule type" value="Genomic_DNA"/>
</dbReference>
<reference evidence="1 2" key="1">
    <citation type="submission" date="2015-11" db="EMBL/GenBank/DDBJ databases">
        <title>Expanding the genomic diversity of Burkholderia species for the development of highly accurate diagnostics.</title>
        <authorList>
            <person name="Sahl J."/>
            <person name="Keim P."/>
            <person name="Wagner D."/>
        </authorList>
    </citation>
    <scope>NUCLEOTIDE SEQUENCE [LARGE SCALE GENOMIC DNA]</scope>
    <source>
        <strain evidence="1 2">MSMB574WGS</strain>
    </source>
</reference>
<name>A0A132ETW2_9BURK</name>
<gene>
    <name evidence="1" type="ORF">WT57_29555</name>
</gene>
<evidence type="ECO:0000313" key="1">
    <source>
        <dbReference type="EMBL" id="KWF59201.1"/>
    </source>
</evidence>
<accession>A0A132ETW2</accession>
<proteinExistence type="predicted"/>
<dbReference type="AlphaFoldDB" id="A0A132ETW2"/>
<organism evidence="1 2">
    <name type="scientific">Burkholderia pseudomultivorans</name>
    <dbReference type="NCBI Taxonomy" id="1207504"/>
    <lineage>
        <taxon>Bacteria</taxon>
        <taxon>Pseudomonadati</taxon>
        <taxon>Pseudomonadota</taxon>
        <taxon>Betaproteobacteria</taxon>
        <taxon>Burkholderiales</taxon>
        <taxon>Burkholderiaceae</taxon>
        <taxon>Burkholderia</taxon>
        <taxon>Burkholderia cepacia complex</taxon>
    </lineage>
</organism>
<sequence>MLFSLPAFSQQREPVSNDCCLFLGQIGDLEQIDWRIGTDKKDAQAVSMDEFKCRELSSKFCPELPYTKIVVALVRVVKQDDRSIA</sequence>
<comment type="caution">
    <text evidence="1">The sequence shown here is derived from an EMBL/GenBank/DDBJ whole genome shotgun (WGS) entry which is preliminary data.</text>
</comment>